<evidence type="ECO:0000256" key="4">
    <source>
        <dbReference type="ARBA" id="ARBA00023125"/>
    </source>
</evidence>
<accession>A0AAV1L0S2</accession>
<evidence type="ECO:0000256" key="1">
    <source>
        <dbReference type="ARBA" id="ARBA00022723"/>
    </source>
</evidence>
<reference evidence="7 8" key="1">
    <citation type="submission" date="2023-11" db="EMBL/GenBank/DDBJ databases">
        <authorList>
            <person name="Hedman E."/>
            <person name="Englund M."/>
            <person name="Stromberg M."/>
            <person name="Nyberg Akerstrom W."/>
            <person name="Nylinder S."/>
            <person name="Jareborg N."/>
            <person name="Kallberg Y."/>
            <person name="Kronander E."/>
        </authorList>
    </citation>
    <scope>NUCLEOTIDE SEQUENCE [LARGE SCALE GENOMIC DNA]</scope>
</reference>
<dbReference type="Pfam" id="PF05485">
    <property type="entry name" value="THAP"/>
    <property type="match status" value="1"/>
</dbReference>
<dbReference type="GO" id="GO:0043565">
    <property type="term" value="F:sequence-specific DNA binding"/>
    <property type="evidence" value="ECO:0007669"/>
    <property type="project" value="InterPro"/>
</dbReference>
<dbReference type="PANTHER" id="PTHR46600:SF11">
    <property type="entry name" value="THAP DOMAIN-CONTAINING PROTEIN 10"/>
    <property type="match status" value="1"/>
</dbReference>
<dbReference type="SUPFAM" id="SSF57716">
    <property type="entry name" value="Glucocorticoid receptor-like (DNA-binding domain)"/>
    <property type="match status" value="1"/>
</dbReference>
<evidence type="ECO:0000259" key="6">
    <source>
        <dbReference type="PROSITE" id="PS50950"/>
    </source>
</evidence>
<name>A0AAV1L0S2_9NEOP</name>
<evidence type="ECO:0000256" key="5">
    <source>
        <dbReference type="PROSITE-ProRule" id="PRU00309"/>
    </source>
</evidence>
<evidence type="ECO:0000313" key="7">
    <source>
        <dbReference type="EMBL" id="CAK1587967.1"/>
    </source>
</evidence>
<keyword evidence="2 5" id="KW-0863">Zinc-finger</keyword>
<dbReference type="PANTHER" id="PTHR46600">
    <property type="entry name" value="THAP DOMAIN-CONTAINING"/>
    <property type="match status" value="1"/>
</dbReference>
<dbReference type="InterPro" id="IPR038441">
    <property type="entry name" value="THAP_Znf_sf"/>
</dbReference>
<dbReference type="Proteomes" id="UP001314205">
    <property type="component" value="Unassembled WGS sequence"/>
</dbReference>
<organism evidence="7 8">
    <name type="scientific">Parnassius mnemosyne</name>
    <name type="common">clouded apollo</name>
    <dbReference type="NCBI Taxonomy" id="213953"/>
    <lineage>
        <taxon>Eukaryota</taxon>
        <taxon>Metazoa</taxon>
        <taxon>Ecdysozoa</taxon>
        <taxon>Arthropoda</taxon>
        <taxon>Hexapoda</taxon>
        <taxon>Insecta</taxon>
        <taxon>Pterygota</taxon>
        <taxon>Neoptera</taxon>
        <taxon>Endopterygota</taxon>
        <taxon>Lepidoptera</taxon>
        <taxon>Glossata</taxon>
        <taxon>Ditrysia</taxon>
        <taxon>Papilionoidea</taxon>
        <taxon>Papilionidae</taxon>
        <taxon>Parnassiinae</taxon>
        <taxon>Parnassini</taxon>
        <taxon>Parnassius</taxon>
        <taxon>Driopa</taxon>
    </lineage>
</organism>
<keyword evidence="1" id="KW-0479">Metal-binding</keyword>
<keyword evidence="8" id="KW-1185">Reference proteome</keyword>
<protein>
    <recommendedName>
        <fullName evidence="6">THAP-type domain-containing protein</fullName>
    </recommendedName>
</protein>
<dbReference type="EMBL" id="CAVLGL010000082">
    <property type="protein sequence ID" value="CAK1587967.1"/>
    <property type="molecule type" value="Genomic_DNA"/>
</dbReference>
<dbReference type="InterPro" id="IPR006612">
    <property type="entry name" value="THAP_Znf"/>
</dbReference>
<evidence type="ECO:0000256" key="3">
    <source>
        <dbReference type="ARBA" id="ARBA00022833"/>
    </source>
</evidence>
<keyword evidence="3" id="KW-0862">Zinc</keyword>
<dbReference type="AlphaFoldDB" id="A0AAV1L0S2"/>
<dbReference type="GO" id="GO:0008270">
    <property type="term" value="F:zinc ion binding"/>
    <property type="evidence" value="ECO:0007669"/>
    <property type="project" value="UniProtKB-KW"/>
</dbReference>
<dbReference type="InterPro" id="IPR026516">
    <property type="entry name" value="THAP1/10"/>
</dbReference>
<feature type="domain" description="THAP-type" evidence="6">
    <location>
        <begin position="25"/>
        <end position="107"/>
    </location>
</feature>
<dbReference type="SMART" id="SM00980">
    <property type="entry name" value="THAP"/>
    <property type="match status" value="1"/>
</dbReference>
<dbReference type="PROSITE" id="PS50950">
    <property type="entry name" value="ZF_THAP"/>
    <property type="match status" value="1"/>
</dbReference>
<evidence type="ECO:0000313" key="8">
    <source>
        <dbReference type="Proteomes" id="UP001314205"/>
    </source>
</evidence>
<gene>
    <name evidence="7" type="ORF">PARMNEM_LOCUS8663</name>
</gene>
<evidence type="ECO:0000256" key="2">
    <source>
        <dbReference type="ARBA" id="ARBA00022771"/>
    </source>
</evidence>
<keyword evidence="4 5" id="KW-0238">DNA-binding</keyword>
<proteinExistence type="predicted"/>
<comment type="caution">
    <text evidence="7">The sequence shown here is derived from an EMBL/GenBank/DDBJ whole genome shotgun (WGS) entry which is preliminary data.</text>
</comment>
<sequence length="224" mass="26239">MRNDETPKRSSRCFSSECRVKTLKMPRTYCIVYGCLNSASSKPELSYFKLPADFERRSQWLRLIAREDLMSKPPQNYTVCEEHFNAMDILTGTHRKKLKTNSLPSLQLPVLQKKDVETLTEAPKLVDICTQTEENIILSASDSSQTSRSLSLNTPRKRKLKSDLLECRKKKLYEIYNKTGKYQRDKFYELCDKFLTKELAMLVKAQTHSKFNYTGNRYDQNYKM</sequence>
<dbReference type="SMART" id="SM00692">
    <property type="entry name" value="DM3"/>
    <property type="match status" value="1"/>
</dbReference>
<dbReference type="Gene3D" id="6.20.210.20">
    <property type="entry name" value="THAP domain"/>
    <property type="match status" value="1"/>
</dbReference>